<dbReference type="Proteomes" id="UP000078532">
    <property type="component" value="Unassembled WGS sequence"/>
</dbReference>
<protein>
    <recommendedName>
        <fullName evidence="4">Glycosyltransferase RgtA/B/C/D-like domain-containing protein</fullName>
    </recommendedName>
</protein>
<feature type="transmembrane region" description="Helical" evidence="1">
    <location>
        <begin position="54"/>
        <end position="71"/>
    </location>
</feature>
<feature type="transmembrane region" description="Helical" evidence="1">
    <location>
        <begin position="167"/>
        <end position="190"/>
    </location>
</feature>
<proteinExistence type="predicted"/>
<dbReference type="EMBL" id="LYVF01000188">
    <property type="protein sequence ID" value="OAT79901.1"/>
    <property type="molecule type" value="Genomic_DNA"/>
</dbReference>
<keyword evidence="3" id="KW-1185">Reference proteome</keyword>
<evidence type="ECO:0000256" key="1">
    <source>
        <dbReference type="SAM" id="Phobius"/>
    </source>
</evidence>
<reference evidence="2 3" key="1">
    <citation type="submission" date="2016-04" db="EMBL/GenBank/DDBJ databases">
        <authorList>
            <person name="Evans L.H."/>
            <person name="Alamgir A."/>
            <person name="Owens N."/>
            <person name="Weber N.D."/>
            <person name="Virtaneva K."/>
            <person name="Barbian K."/>
            <person name="Babar A."/>
            <person name="Rosenke K."/>
        </authorList>
    </citation>
    <scope>NUCLEOTIDE SEQUENCE [LARGE SCALE GENOMIC DNA]</scope>
    <source>
        <strain evidence="2 3">LMa1</strain>
    </source>
</reference>
<keyword evidence="1" id="KW-1133">Transmembrane helix</keyword>
<keyword evidence="1" id="KW-0472">Membrane</keyword>
<dbReference type="AlphaFoldDB" id="A0A1B7LBL3"/>
<feature type="transmembrane region" description="Helical" evidence="1">
    <location>
        <begin position="317"/>
        <end position="337"/>
    </location>
</feature>
<comment type="caution">
    <text evidence="2">The sequence shown here is derived from an EMBL/GenBank/DDBJ whole genome shotgun (WGS) entry which is preliminary data.</text>
</comment>
<feature type="transmembrane region" description="Helical" evidence="1">
    <location>
        <begin position="120"/>
        <end position="137"/>
    </location>
</feature>
<feature type="transmembrane region" description="Helical" evidence="1">
    <location>
        <begin position="202"/>
        <end position="234"/>
    </location>
</feature>
<gene>
    <name evidence="2" type="ORF">A6M21_14410</name>
</gene>
<accession>A0A1B7LBL3</accession>
<dbReference type="STRING" id="1838280.A6M21_14410"/>
<feature type="transmembrane region" description="Helical" evidence="1">
    <location>
        <begin position="144"/>
        <end position="161"/>
    </location>
</feature>
<keyword evidence="1" id="KW-0812">Transmembrane</keyword>
<evidence type="ECO:0000313" key="2">
    <source>
        <dbReference type="EMBL" id="OAT79901.1"/>
    </source>
</evidence>
<feature type="transmembrane region" description="Helical" evidence="1">
    <location>
        <begin position="381"/>
        <end position="402"/>
    </location>
</feature>
<evidence type="ECO:0000313" key="3">
    <source>
        <dbReference type="Proteomes" id="UP000078532"/>
    </source>
</evidence>
<organism evidence="2 3">
    <name type="scientific">Desulfotomaculum copahuensis</name>
    <dbReference type="NCBI Taxonomy" id="1838280"/>
    <lineage>
        <taxon>Bacteria</taxon>
        <taxon>Bacillati</taxon>
        <taxon>Bacillota</taxon>
        <taxon>Clostridia</taxon>
        <taxon>Eubacteriales</taxon>
        <taxon>Desulfotomaculaceae</taxon>
        <taxon>Desulfotomaculum</taxon>
    </lineage>
</organism>
<sequence>MQVNPSNFEISYYNSKSRQVLVLEMRKRKKRSPVGQSSAPDGFSAINKIKPPHLIALLWVLSTGIAGWKYFPMLDDWYWLVKPNIVPNRWSVVMDNYTTRPLGDLLNIGLFSRFWPHLDLLSLLISFIVLAAAAVFYQIARREFHLPVWGFVICLLWWPASVEGQQWLGAATFIAPGMLFLALGLHFIAAYRDGADDARRRLYWLSGFICTTAAFLSYEQFWFCGLAAVVALALRGKDRRWQGAAAGVLALAVTALWYLSMSPGAAAALAARKPPDSISAVLFNLNAVTRQLSEIWGPVTRSAFARPPLIVRSDFDLALLVLLITAFAVWLMAGEYKQSNVQKINPQKIVYLFAAGAAWLVLSYTPWLITSYDYISLRSVYVATPGIGLVVEGVICLVACLVNRLIGNTSLKNLLRTASMAALSFFFCYLVLIHVSEVRSYLIAGCFDTQVGQEITAALGKWGLTKEPVAIRTDKYGYLPWDFYYHEHIISSWASDWAGTDALYALSNGRLHNPIEIIRSDQEAEKLAANKKDKRAWVILTGRGEGTGIRKTFHLAPCLVIRYRAAWPVLEVEDAQTYN</sequence>
<evidence type="ECO:0008006" key="4">
    <source>
        <dbReference type="Google" id="ProtNLM"/>
    </source>
</evidence>
<name>A0A1B7LBL3_9FIRM</name>
<feature type="transmembrane region" description="Helical" evidence="1">
    <location>
        <begin position="414"/>
        <end position="432"/>
    </location>
</feature>
<feature type="transmembrane region" description="Helical" evidence="1">
    <location>
        <begin position="349"/>
        <end position="369"/>
    </location>
</feature>